<protein>
    <submittedName>
        <fullName evidence="1">Uncharacterized protein</fullName>
    </submittedName>
</protein>
<organism evidence="1">
    <name type="scientific">viral metagenome</name>
    <dbReference type="NCBI Taxonomy" id="1070528"/>
    <lineage>
        <taxon>unclassified sequences</taxon>
        <taxon>metagenomes</taxon>
        <taxon>organismal metagenomes</taxon>
    </lineage>
</organism>
<proteinExistence type="predicted"/>
<gene>
    <name evidence="1" type="ORF">MM415A00955_0020</name>
</gene>
<accession>A0A6M3KBI0</accession>
<name>A0A6M3KBI0_9ZZZZ</name>
<dbReference type="EMBL" id="MT142363">
    <property type="protein sequence ID" value="QJA79021.1"/>
    <property type="molecule type" value="Genomic_DNA"/>
</dbReference>
<dbReference type="AlphaFoldDB" id="A0A6M3KBI0"/>
<sequence length="96" mass="10785">MFGKTRQLNLDLSQPSIEKSGKLKSGWGLDIVWPKLIVDNGVNIAIINCIVAKHTRKIRSGGLYSKLKGLVILSSTERKRLVREYGIKSIDIKTYD</sequence>
<evidence type="ECO:0000313" key="1">
    <source>
        <dbReference type="EMBL" id="QJA79021.1"/>
    </source>
</evidence>
<reference evidence="1" key="1">
    <citation type="submission" date="2020-03" db="EMBL/GenBank/DDBJ databases">
        <title>The deep terrestrial virosphere.</title>
        <authorList>
            <person name="Holmfeldt K."/>
            <person name="Nilsson E."/>
            <person name="Simone D."/>
            <person name="Lopez-Fernandez M."/>
            <person name="Wu X."/>
            <person name="de Brujin I."/>
            <person name="Lundin D."/>
            <person name="Andersson A."/>
            <person name="Bertilsson S."/>
            <person name="Dopson M."/>
        </authorList>
    </citation>
    <scope>NUCLEOTIDE SEQUENCE</scope>
    <source>
        <strain evidence="1">MM415A00955</strain>
    </source>
</reference>